<evidence type="ECO:0000259" key="10">
    <source>
        <dbReference type="PROSITE" id="PS50109"/>
    </source>
</evidence>
<dbReference type="Gene3D" id="3.30.565.10">
    <property type="entry name" value="Histidine kinase-like ATPase, C-terminal domain"/>
    <property type="match status" value="1"/>
</dbReference>
<evidence type="ECO:0000313" key="12">
    <source>
        <dbReference type="Proteomes" id="UP000677537"/>
    </source>
</evidence>
<keyword evidence="12" id="KW-1185">Reference proteome</keyword>
<evidence type="ECO:0000256" key="3">
    <source>
        <dbReference type="ARBA" id="ARBA00022679"/>
    </source>
</evidence>
<dbReference type="InterPro" id="IPR050351">
    <property type="entry name" value="BphY/WalK/GraS-like"/>
</dbReference>
<name>A0A940MXJ3_9PROT</name>
<dbReference type="SUPFAM" id="SSF55781">
    <property type="entry name" value="GAF domain-like"/>
    <property type="match status" value="1"/>
</dbReference>
<evidence type="ECO:0000256" key="4">
    <source>
        <dbReference type="ARBA" id="ARBA00022741"/>
    </source>
</evidence>
<feature type="transmembrane region" description="Helical" evidence="9">
    <location>
        <begin position="188"/>
        <end position="209"/>
    </location>
</feature>
<organism evidence="11 12">
    <name type="scientific">Roseomonas indoligenes</name>
    <dbReference type="NCBI Taxonomy" id="2820811"/>
    <lineage>
        <taxon>Bacteria</taxon>
        <taxon>Pseudomonadati</taxon>
        <taxon>Pseudomonadota</taxon>
        <taxon>Alphaproteobacteria</taxon>
        <taxon>Acetobacterales</taxon>
        <taxon>Roseomonadaceae</taxon>
        <taxon>Roseomonas</taxon>
    </lineage>
</organism>
<evidence type="ECO:0000256" key="2">
    <source>
        <dbReference type="ARBA" id="ARBA00012438"/>
    </source>
</evidence>
<dbReference type="InterPro" id="IPR014265">
    <property type="entry name" value="XrtA/PrsK"/>
</dbReference>
<gene>
    <name evidence="11" type="primary">prsK</name>
    <name evidence="11" type="ORF">J5Y10_25170</name>
</gene>
<evidence type="ECO:0000256" key="7">
    <source>
        <dbReference type="ARBA" id="ARBA00023012"/>
    </source>
</evidence>
<feature type="transmembrane region" description="Helical" evidence="9">
    <location>
        <begin position="58"/>
        <end position="80"/>
    </location>
</feature>
<dbReference type="InterPro" id="IPR003594">
    <property type="entry name" value="HATPase_dom"/>
</dbReference>
<dbReference type="EMBL" id="JAGIZA010000027">
    <property type="protein sequence ID" value="MBP0496098.1"/>
    <property type="molecule type" value="Genomic_DNA"/>
</dbReference>
<comment type="catalytic activity">
    <reaction evidence="1">
        <text>ATP + protein L-histidine = ADP + protein N-phospho-L-histidine.</text>
        <dbReference type="EC" id="2.7.13.3"/>
    </reaction>
</comment>
<dbReference type="NCBIfam" id="TIGR02916">
    <property type="entry name" value="PEP_his_kin"/>
    <property type="match status" value="1"/>
</dbReference>
<keyword evidence="5 11" id="KW-0418">Kinase</keyword>
<reference evidence="11" key="1">
    <citation type="submission" date="2021-03" db="EMBL/GenBank/DDBJ databases">
        <authorList>
            <person name="So Y."/>
        </authorList>
    </citation>
    <scope>NUCLEOTIDE SEQUENCE</scope>
    <source>
        <strain evidence="11">SG15</strain>
    </source>
</reference>
<keyword evidence="9" id="KW-0472">Membrane</keyword>
<feature type="transmembrane region" description="Helical" evidence="9">
    <location>
        <begin position="122"/>
        <end position="143"/>
    </location>
</feature>
<feature type="compositionally biased region" description="Low complexity" evidence="8">
    <location>
        <begin position="681"/>
        <end position="692"/>
    </location>
</feature>
<feature type="transmembrane region" description="Helical" evidence="9">
    <location>
        <begin position="6"/>
        <end position="28"/>
    </location>
</feature>
<dbReference type="RefSeq" id="WP_209376891.1">
    <property type="nucleotide sequence ID" value="NZ_JAGIZA010000027.1"/>
</dbReference>
<evidence type="ECO:0000256" key="9">
    <source>
        <dbReference type="SAM" id="Phobius"/>
    </source>
</evidence>
<comment type="caution">
    <text evidence="11">The sequence shown here is derived from an EMBL/GenBank/DDBJ whole genome shotgun (WGS) entry which is preliminary data.</text>
</comment>
<dbReference type="SMART" id="SM00387">
    <property type="entry name" value="HATPase_c"/>
    <property type="match status" value="1"/>
</dbReference>
<dbReference type="GO" id="GO:0000156">
    <property type="term" value="F:phosphorelay response regulator activity"/>
    <property type="evidence" value="ECO:0007669"/>
    <property type="project" value="TreeGrafter"/>
</dbReference>
<dbReference type="GO" id="GO:0007234">
    <property type="term" value="P:osmosensory signaling via phosphorelay pathway"/>
    <property type="evidence" value="ECO:0007669"/>
    <property type="project" value="TreeGrafter"/>
</dbReference>
<keyword evidence="9" id="KW-0812">Transmembrane</keyword>
<accession>A0A940MXJ3</accession>
<dbReference type="AlphaFoldDB" id="A0A940MXJ3"/>
<feature type="region of interest" description="Disordered" evidence="8">
    <location>
        <begin position="666"/>
        <end position="692"/>
    </location>
</feature>
<dbReference type="InterPro" id="IPR005467">
    <property type="entry name" value="His_kinase_dom"/>
</dbReference>
<dbReference type="Pfam" id="PF02518">
    <property type="entry name" value="HATPase_c"/>
    <property type="match status" value="1"/>
</dbReference>
<feature type="transmembrane region" description="Helical" evidence="9">
    <location>
        <begin position="35"/>
        <end position="52"/>
    </location>
</feature>
<keyword evidence="6" id="KW-0067">ATP-binding</keyword>
<keyword evidence="4" id="KW-0547">Nucleotide-binding</keyword>
<keyword evidence="3 11" id="KW-0808">Transferase</keyword>
<feature type="transmembrane region" description="Helical" evidence="9">
    <location>
        <begin position="92"/>
        <end position="116"/>
    </location>
</feature>
<feature type="transmembrane region" description="Helical" evidence="9">
    <location>
        <begin position="155"/>
        <end position="176"/>
    </location>
</feature>
<feature type="transmembrane region" description="Helical" evidence="9">
    <location>
        <begin position="224"/>
        <end position="243"/>
    </location>
</feature>
<evidence type="ECO:0000256" key="1">
    <source>
        <dbReference type="ARBA" id="ARBA00000085"/>
    </source>
</evidence>
<keyword evidence="9" id="KW-1133">Transmembrane helix</keyword>
<dbReference type="InterPro" id="IPR004358">
    <property type="entry name" value="Sig_transdc_His_kin-like_C"/>
</dbReference>
<protein>
    <recommendedName>
        <fullName evidence="2">histidine kinase</fullName>
        <ecNumber evidence="2">2.7.13.3</ecNumber>
    </recommendedName>
</protein>
<dbReference type="PRINTS" id="PR00344">
    <property type="entry name" value="BCTRLSENSOR"/>
</dbReference>
<dbReference type="SUPFAM" id="SSF55874">
    <property type="entry name" value="ATPase domain of HSP90 chaperone/DNA topoisomerase II/histidine kinase"/>
    <property type="match status" value="1"/>
</dbReference>
<evidence type="ECO:0000256" key="6">
    <source>
        <dbReference type="ARBA" id="ARBA00022840"/>
    </source>
</evidence>
<evidence type="ECO:0000256" key="5">
    <source>
        <dbReference type="ARBA" id="ARBA00022777"/>
    </source>
</evidence>
<feature type="transmembrane region" description="Helical" evidence="9">
    <location>
        <begin position="255"/>
        <end position="277"/>
    </location>
</feature>
<dbReference type="PANTHER" id="PTHR42878:SF7">
    <property type="entry name" value="SENSOR HISTIDINE KINASE GLRK"/>
    <property type="match status" value="1"/>
</dbReference>
<sequence length="692" mass="72153">MTGTASASLYAGCAAISVAWTVLVLVVGRGAAARPPALAVAAVAAWAGIVALTPETPLSGFAGLAEVARSAVWFAVLLLLCRRLTATGGAVLLRGLGALGLGATLLAVVSLLPAVAGATGTWGLGTALVLGRPALAMLVVLVAENLYRNAPEEARWHVVLPCIALGGLAAFDLVLYADAALSGGFSDVLIDARAVLTALAAPLLAIAAVRDRRASREAPVSRELVFHGATLLTAGTFLLGAGVVGEALHRFGGPWAGAAQVGLLAGAVMTLAVAVSARSVRSRLRRLVVDHFFRDRYDYRREWLRCVATLSAPDAEASAEVRAIRAVADSADSPAGVLLLRDPGDAPSDAPALSWAGSWNLPSTPFALPCGHALALALRDGTWVARPGAGEFPELRSVYGPVWLAVPLTHHREGLLGVVLLSPPRARFVPDGEAFDLLRALGREVAMFLAERRAAQRVADAERIQAYAGRFAFVAHDVKTVATQLNLLLANAEANIADPEFQQDMLLTVGAAARRIETLIARLRAPEEGGVPSAARIQPLARLRQLVARRPCPVLLEADDMEGVLVAMAPEAFDAAVTHLLDNAVEASSPDRPVLVRVLRDGGMIRVDIVDRGAGMSAAFLRDVLFRPLASSRPEGNGIGAWQARELLRRAGGDLVARSVPGAGTTMRMTMPVEDPPPAAAAPARETAGAEA</sequence>
<proteinExistence type="predicted"/>
<dbReference type="GO" id="GO:0005524">
    <property type="term" value="F:ATP binding"/>
    <property type="evidence" value="ECO:0007669"/>
    <property type="project" value="UniProtKB-KW"/>
</dbReference>
<dbReference type="PROSITE" id="PS50109">
    <property type="entry name" value="HIS_KIN"/>
    <property type="match status" value="1"/>
</dbReference>
<dbReference type="GO" id="GO:0004673">
    <property type="term" value="F:protein histidine kinase activity"/>
    <property type="evidence" value="ECO:0007669"/>
    <property type="project" value="UniProtKB-EC"/>
</dbReference>
<dbReference type="InterPro" id="IPR036890">
    <property type="entry name" value="HATPase_C_sf"/>
</dbReference>
<evidence type="ECO:0000313" key="11">
    <source>
        <dbReference type="EMBL" id="MBP0496098.1"/>
    </source>
</evidence>
<feature type="domain" description="Histidine kinase" evidence="10">
    <location>
        <begin position="473"/>
        <end position="675"/>
    </location>
</feature>
<dbReference type="Proteomes" id="UP000677537">
    <property type="component" value="Unassembled WGS sequence"/>
</dbReference>
<dbReference type="EC" id="2.7.13.3" evidence="2"/>
<keyword evidence="7" id="KW-0902">Two-component regulatory system</keyword>
<dbReference type="GO" id="GO:0030295">
    <property type="term" value="F:protein kinase activator activity"/>
    <property type="evidence" value="ECO:0007669"/>
    <property type="project" value="TreeGrafter"/>
</dbReference>
<evidence type="ECO:0000256" key="8">
    <source>
        <dbReference type="SAM" id="MobiDB-lite"/>
    </source>
</evidence>
<dbReference type="PANTHER" id="PTHR42878">
    <property type="entry name" value="TWO-COMPONENT HISTIDINE KINASE"/>
    <property type="match status" value="1"/>
</dbReference>